<accession>A0A7M7SV82</accession>
<feature type="region of interest" description="Disordered" evidence="1">
    <location>
        <begin position="335"/>
        <end position="385"/>
    </location>
</feature>
<protein>
    <recommendedName>
        <fullName evidence="4">Death domain-containing protein</fullName>
    </recommendedName>
</protein>
<feature type="compositionally biased region" description="Basic and acidic residues" evidence="1">
    <location>
        <begin position="141"/>
        <end position="151"/>
    </location>
</feature>
<dbReference type="Gene3D" id="1.10.533.10">
    <property type="entry name" value="Death Domain, Fas"/>
    <property type="match status" value="1"/>
</dbReference>
<reference evidence="3" key="1">
    <citation type="submission" date="2015-02" db="EMBL/GenBank/DDBJ databases">
        <title>Genome sequencing for Strongylocentrotus purpuratus.</title>
        <authorList>
            <person name="Murali S."/>
            <person name="Liu Y."/>
            <person name="Vee V."/>
            <person name="English A."/>
            <person name="Wang M."/>
            <person name="Skinner E."/>
            <person name="Han Y."/>
            <person name="Muzny D.M."/>
            <person name="Worley K.C."/>
            <person name="Gibbs R.A."/>
        </authorList>
    </citation>
    <scope>NUCLEOTIDE SEQUENCE</scope>
</reference>
<feature type="region of interest" description="Disordered" evidence="1">
    <location>
        <begin position="51"/>
        <end position="151"/>
    </location>
</feature>
<dbReference type="AlphaFoldDB" id="A0A7M7SV82"/>
<sequence>MEENYMNHYHQACPYISFQDSFPQFSNGNFMFNGKYQADFDSFLQSLTDSPRRNYVSDEEDNFSDEEDGVSDEEDGVSDEEDGVSDEEDGVSDEEDGVSEEEDGVSDQEDGVSDQEDGVSDEEENVLDEDDNTSDEEDNVSDEKRLGTGDINLVDRKQSSFEVQPLESEEIQKFHKFTLDQKPILNEFTLPYDDMETTRTTAEAQAAWVSTLSQTLPPSDYPQQYVGNTSDTVCQLSQTYAEGSSGLSRPLKRKAPSTQSRVPQDDPEIPEKQSKTITGDAPKLFAYLFEPQPKAKKEGEDPGQGSTFTAANLIDAILTRSINQPTGEDIEAVYEASPRGGSGSSDKSASNHGSESMSMRGEGSPVPSSSTNEEQRKVPEPPTLIADSAVRINLESDGILNKLSKHMPPRSYATLCTHLGIGYDQADAILAKFNMDYQRATRDCLAQWKTRTGGNMAQLKTILQDAEVGDLVKYI</sequence>
<dbReference type="SUPFAM" id="SSF47986">
    <property type="entry name" value="DEATH domain"/>
    <property type="match status" value="1"/>
</dbReference>
<dbReference type="CDD" id="cd01670">
    <property type="entry name" value="Death"/>
    <property type="match status" value="1"/>
</dbReference>
<dbReference type="RefSeq" id="XP_030833877.1">
    <property type="nucleotide sequence ID" value="XM_030978017.1"/>
</dbReference>
<organism evidence="2 3">
    <name type="scientific">Strongylocentrotus purpuratus</name>
    <name type="common">Purple sea urchin</name>
    <dbReference type="NCBI Taxonomy" id="7668"/>
    <lineage>
        <taxon>Eukaryota</taxon>
        <taxon>Metazoa</taxon>
        <taxon>Echinodermata</taxon>
        <taxon>Eleutherozoa</taxon>
        <taxon>Echinozoa</taxon>
        <taxon>Echinoidea</taxon>
        <taxon>Euechinoidea</taxon>
        <taxon>Echinacea</taxon>
        <taxon>Camarodonta</taxon>
        <taxon>Echinidea</taxon>
        <taxon>Strongylocentrotidae</taxon>
        <taxon>Strongylocentrotus</taxon>
    </lineage>
</organism>
<feature type="region of interest" description="Disordered" evidence="1">
    <location>
        <begin position="241"/>
        <end position="281"/>
    </location>
</feature>
<name>A0A7M7SV82_STRPU</name>
<dbReference type="EnsemblMetazoa" id="XM_030978017">
    <property type="protein sequence ID" value="XP_030833877"/>
    <property type="gene ID" value="LOC105443178"/>
</dbReference>
<feature type="compositionally biased region" description="Low complexity" evidence="1">
    <location>
        <begin position="353"/>
        <end position="364"/>
    </location>
</feature>
<dbReference type="GeneID" id="105443178"/>
<dbReference type="Proteomes" id="UP000007110">
    <property type="component" value="Unassembled WGS sequence"/>
</dbReference>
<proteinExistence type="predicted"/>
<evidence type="ECO:0008006" key="4">
    <source>
        <dbReference type="Google" id="ProtNLM"/>
    </source>
</evidence>
<keyword evidence="3" id="KW-1185">Reference proteome</keyword>
<dbReference type="InterPro" id="IPR011029">
    <property type="entry name" value="DEATH-like_dom_sf"/>
</dbReference>
<feature type="compositionally biased region" description="Acidic residues" evidence="1">
    <location>
        <begin position="57"/>
        <end position="140"/>
    </location>
</feature>
<evidence type="ECO:0000256" key="1">
    <source>
        <dbReference type="SAM" id="MobiDB-lite"/>
    </source>
</evidence>
<reference evidence="2" key="2">
    <citation type="submission" date="2021-01" db="UniProtKB">
        <authorList>
            <consortium name="EnsemblMetazoa"/>
        </authorList>
    </citation>
    <scope>IDENTIFICATION</scope>
</reference>
<evidence type="ECO:0000313" key="2">
    <source>
        <dbReference type="EnsemblMetazoa" id="XP_030833877"/>
    </source>
</evidence>
<evidence type="ECO:0000313" key="3">
    <source>
        <dbReference type="Proteomes" id="UP000007110"/>
    </source>
</evidence>